<dbReference type="RefSeq" id="XP_039132495.1">
    <property type="nucleotide sequence ID" value="XM_039276561.1"/>
</dbReference>
<dbReference type="AlphaFoldDB" id="A0AB40BYF3"/>
<dbReference type="PROSITE" id="PS00639">
    <property type="entry name" value="THIOL_PROTEASE_HIS"/>
    <property type="match status" value="1"/>
</dbReference>
<evidence type="ECO:0000256" key="5">
    <source>
        <dbReference type="ARBA" id="ARBA00022807"/>
    </source>
</evidence>
<dbReference type="PANTHER" id="PTHR12411">
    <property type="entry name" value="CYSTEINE PROTEASE FAMILY C1-RELATED"/>
    <property type="match status" value="1"/>
</dbReference>
<dbReference type="Pfam" id="PF00112">
    <property type="entry name" value="Peptidase_C1"/>
    <property type="match status" value="1"/>
</dbReference>
<dbReference type="InterPro" id="IPR038765">
    <property type="entry name" value="Papain-like_cys_pep_sf"/>
</dbReference>
<sequence length="352" mass="39837">MAYTLFVILSLLSILFCSISSIHTRLESEIKLLYEGWLVVHHKNNYYDLREKEKRYEIFKDNLRYIDEHNAGNHSFQLGLNVFADLTLDEYHNLYLSPQSETWNKTLKVSNRYKVTKKDKLPDSIDWRDKGAVTSVKHQGGCNSCWAFAVAATIEGINQIVTGELVSLSPQELVDCFNMGCSAGYRHLAYEFIVKNGGIHTEQDYPYTGINTTCDEEQRKGKAVTIDGYKIVPVRDEKALQKAVVNQPISAGVDGYSQAFQLYQSGIFKDFCTTFLNHAITIIGYDSENGIDYWSVKNSWGNQWGEAGYIRIMRNVNTPEGKCGIANWPLYPTKKGKPLGVTSKDTSNRSSS</sequence>
<evidence type="ECO:0000256" key="7">
    <source>
        <dbReference type="SAM" id="SignalP"/>
    </source>
</evidence>
<accession>A0AB40BYF3</accession>
<name>A0AB40BYF3_DIOCR</name>
<dbReference type="SMART" id="SM00848">
    <property type="entry name" value="Inhibitor_I29"/>
    <property type="match status" value="1"/>
</dbReference>
<proteinExistence type="inferred from homology"/>
<feature type="signal peptide" evidence="7">
    <location>
        <begin position="1"/>
        <end position="21"/>
    </location>
</feature>
<dbReference type="GO" id="GO:0006508">
    <property type="term" value="P:proteolysis"/>
    <property type="evidence" value="ECO:0007669"/>
    <property type="project" value="UniProtKB-KW"/>
</dbReference>
<dbReference type="Pfam" id="PF08246">
    <property type="entry name" value="Inhibitor_I29"/>
    <property type="match status" value="1"/>
</dbReference>
<evidence type="ECO:0000256" key="6">
    <source>
        <dbReference type="ARBA" id="ARBA00023157"/>
    </source>
</evidence>
<comment type="similarity">
    <text evidence="1">Belongs to the peptidase C1 family.</text>
</comment>
<dbReference type="CDD" id="cd02248">
    <property type="entry name" value="Peptidase_C1A"/>
    <property type="match status" value="1"/>
</dbReference>
<evidence type="ECO:0000313" key="10">
    <source>
        <dbReference type="Proteomes" id="UP001515500"/>
    </source>
</evidence>
<feature type="domain" description="Cathepsin propeptide inhibitor" evidence="9">
    <location>
        <begin position="34"/>
        <end position="91"/>
    </location>
</feature>
<dbReference type="Gene3D" id="3.90.70.10">
    <property type="entry name" value="Cysteine proteinases"/>
    <property type="match status" value="1"/>
</dbReference>
<dbReference type="InterPro" id="IPR025660">
    <property type="entry name" value="Pept_his_AS"/>
</dbReference>
<reference evidence="11" key="1">
    <citation type="submission" date="2025-08" db="UniProtKB">
        <authorList>
            <consortium name="RefSeq"/>
        </authorList>
    </citation>
    <scope>IDENTIFICATION</scope>
</reference>
<evidence type="ECO:0000256" key="4">
    <source>
        <dbReference type="ARBA" id="ARBA00022801"/>
    </source>
</evidence>
<gene>
    <name evidence="11" type="primary">LOC120269217</name>
</gene>
<dbReference type="SMART" id="SM00645">
    <property type="entry name" value="Pept_C1"/>
    <property type="match status" value="1"/>
</dbReference>
<evidence type="ECO:0000259" key="9">
    <source>
        <dbReference type="SMART" id="SM00848"/>
    </source>
</evidence>
<keyword evidence="10" id="KW-1185">Reference proteome</keyword>
<keyword evidence="4" id="KW-0378">Hydrolase</keyword>
<evidence type="ECO:0000256" key="2">
    <source>
        <dbReference type="ARBA" id="ARBA00022670"/>
    </source>
</evidence>
<dbReference type="SUPFAM" id="SSF54001">
    <property type="entry name" value="Cysteine proteinases"/>
    <property type="match status" value="1"/>
</dbReference>
<protein>
    <submittedName>
        <fullName evidence="11">Zingipain-1-like</fullName>
    </submittedName>
</protein>
<organism evidence="10 11">
    <name type="scientific">Dioscorea cayennensis subsp. rotundata</name>
    <name type="common">White Guinea yam</name>
    <name type="synonym">Dioscorea rotundata</name>
    <dbReference type="NCBI Taxonomy" id="55577"/>
    <lineage>
        <taxon>Eukaryota</taxon>
        <taxon>Viridiplantae</taxon>
        <taxon>Streptophyta</taxon>
        <taxon>Embryophyta</taxon>
        <taxon>Tracheophyta</taxon>
        <taxon>Spermatophyta</taxon>
        <taxon>Magnoliopsida</taxon>
        <taxon>Liliopsida</taxon>
        <taxon>Dioscoreales</taxon>
        <taxon>Dioscoreaceae</taxon>
        <taxon>Dioscorea</taxon>
    </lineage>
</organism>
<evidence type="ECO:0000256" key="1">
    <source>
        <dbReference type="ARBA" id="ARBA00008455"/>
    </source>
</evidence>
<evidence type="ECO:0000256" key="3">
    <source>
        <dbReference type="ARBA" id="ARBA00022729"/>
    </source>
</evidence>
<dbReference type="InterPro" id="IPR013201">
    <property type="entry name" value="Prot_inhib_I29"/>
</dbReference>
<dbReference type="InterPro" id="IPR039417">
    <property type="entry name" value="Peptidase_C1A_papain-like"/>
</dbReference>
<dbReference type="PRINTS" id="PR00705">
    <property type="entry name" value="PAPAIN"/>
</dbReference>
<evidence type="ECO:0000313" key="11">
    <source>
        <dbReference type="RefSeq" id="XP_039132495.1"/>
    </source>
</evidence>
<keyword evidence="6" id="KW-1015">Disulfide bond</keyword>
<dbReference type="GeneID" id="120269217"/>
<keyword evidence="5" id="KW-0788">Thiol protease</keyword>
<feature type="chain" id="PRO_5044272762" evidence="7">
    <location>
        <begin position="22"/>
        <end position="352"/>
    </location>
</feature>
<dbReference type="GO" id="GO:0008234">
    <property type="term" value="F:cysteine-type peptidase activity"/>
    <property type="evidence" value="ECO:0007669"/>
    <property type="project" value="UniProtKB-KW"/>
</dbReference>
<dbReference type="Proteomes" id="UP001515500">
    <property type="component" value="Chromosome 9"/>
</dbReference>
<keyword evidence="2" id="KW-0645">Protease</keyword>
<evidence type="ECO:0000259" key="8">
    <source>
        <dbReference type="SMART" id="SM00645"/>
    </source>
</evidence>
<dbReference type="FunFam" id="3.90.70.10:FF:000067">
    <property type="entry name" value="Senescence-specific cysteine protease"/>
    <property type="match status" value="1"/>
</dbReference>
<feature type="domain" description="Peptidase C1A papain C-terminal" evidence="8">
    <location>
        <begin position="121"/>
        <end position="333"/>
    </location>
</feature>
<dbReference type="InterPro" id="IPR000668">
    <property type="entry name" value="Peptidase_C1A_C"/>
</dbReference>
<keyword evidence="3 7" id="KW-0732">Signal</keyword>
<dbReference type="InterPro" id="IPR013128">
    <property type="entry name" value="Peptidase_C1A"/>
</dbReference>